<comment type="caution">
    <text evidence="1">The sequence shown here is derived from an EMBL/GenBank/DDBJ whole genome shotgun (WGS) entry which is preliminary data.</text>
</comment>
<keyword evidence="2" id="KW-1185">Reference proteome</keyword>
<proteinExistence type="predicted"/>
<dbReference type="AlphaFoldDB" id="A0A1Q5Q1B2"/>
<name>A0A1Q5Q1B2_9ACTO</name>
<accession>A0A1Q5Q1B2</accession>
<evidence type="ECO:0000313" key="2">
    <source>
        <dbReference type="Proteomes" id="UP000185628"/>
    </source>
</evidence>
<organism evidence="1 2">
    <name type="scientific">Bowdeniella nasicola</name>
    <dbReference type="NCBI Taxonomy" id="208480"/>
    <lineage>
        <taxon>Bacteria</taxon>
        <taxon>Bacillati</taxon>
        <taxon>Actinomycetota</taxon>
        <taxon>Actinomycetes</taxon>
        <taxon>Actinomycetales</taxon>
        <taxon>Actinomycetaceae</taxon>
        <taxon>Bowdeniella</taxon>
    </lineage>
</organism>
<dbReference type="RefSeq" id="WP_073716957.1">
    <property type="nucleotide sequence ID" value="NZ_MQVR01000051.1"/>
</dbReference>
<dbReference type="EMBL" id="MQVR01000051">
    <property type="protein sequence ID" value="OKL53597.1"/>
    <property type="molecule type" value="Genomic_DNA"/>
</dbReference>
<evidence type="ECO:0000313" key="1">
    <source>
        <dbReference type="EMBL" id="OKL53597.1"/>
    </source>
</evidence>
<reference evidence="2" key="1">
    <citation type="submission" date="2016-12" db="EMBL/GenBank/DDBJ databases">
        <authorList>
            <person name="Meng X."/>
        </authorList>
    </citation>
    <scope>NUCLEOTIDE SEQUENCE [LARGE SCALE GENOMIC DNA]</scope>
    <source>
        <strain evidence="2">DSM 19116</strain>
    </source>
</reference>
<gene>
    <name evidence="1" type="ORF">BSZ39_08730</name>
</gene>
<sequence length="125" mass="14150">MRTHAEYTSAVYGRIGGDNAYWAATDGQVWSTNLNDGVSRLIVDSEPDSEVSPKNAREVSFQRDHVAVLSKYYRDDDWGAIIRWYSLADGKQLKEIAIKSLGEIERKYDISMSGFATNPHLFDSR</sequence>
<dbReference type="Proteomes" id="UP000185628">
    <property type="component" value="Unassembled WGS sequence"/>
</dbReference>
<protein>
    <submittedName>
        <fullName evidence="1">Uncharacterized protein</fullName>
    </submittedName>
</protein>